<dbReference type="InterPro" id="IPR002933">
    <property type="entry name" value="Peptidase_M20"/>
</dbReference>
<name>A0ABR7KC42_9FIRM</name>
<dbReference type="SUPFAM" id="SSF53187">
    <property type="entry name" value="Zn-dependent exopeptidases"/>
    <property type="match status" value="1"/>
</dbReference>
<dbReference type="PANTHER" id="PTHR42994:SF2">
    <property type="entry name" value="PEPTIDASE"/>
    <property type="match status" value="1"/>
</dbReference>
<keyword evidence="3" id="KW-0479">Metal-binding</keyword>
<proteinExistence type="predicted"/>
<dbReference type="Gene3D" id="3.30.70.360">
    <property type="match status" value="1"/>
</dbReference>
<evidence type="ECO:0000256" key="6">
    <source>
        <dbReference type="ARBA" id="ARBA00023049"/>
    </source>
</evidence>
<dbReference type="RefSeq" id="WP_187012522.1">
    <property type="nucleotide sequence ID" value="NZ_JACRWG010000035.1"/>
</dbReference>
<dbReference type="Proteomes" id="UP000603474">
    <property type="component" value="Unassembled WGS sequence"/>
</dbReference>
<evidence type="ECO:0000256" key="3">
    <source>
        <dbReference type="ARBA" id="ARBA00022723"/>
    </source>
</evidence>
<dbReference type="Pfam" id="PF01546">
    <property type="entry name" value="Peptidase_M20"/>
    <property type="match status" value="1"/>
</dbReference>
<protein>
    <submittedName>
        <fullName evidence="8">M20/M25/M40 family metallo-hydrolase</fullName>
    </submittedName>
</protein>
<keyword evidence="6" id="KW-0482">Metalloprotease</keyword>
<keyword evidence="9" id="KW-1185">Reference proteome</keyword>
<dbReference type="EMBL" id="JACRWG010000035">
    <property type="protein sequence ID" value="MBC6010297.1"/>
    <property type="molecule type" value="Genomic_DNA"/>
</dbReference>
<sequence length="367" mass="40904">MQINKERLVQTFCEMVSIDSESYHEKKMKDYLMNIFKECHMECIEMPIEGFEAGNIYAVLKGHTNKEPIMFSGHMDTVSPGKGKQAIIHEDGRITSDETTVLGADDVSALASYIEAIRTIEDNDLPHGDIELAISVAEEPYDAGSTYYDFSRIKSRIGYTFDLAGQVGLAALEAPSIISFKINVNGKSAHAGFNPEDGIHALKIATSAINRIPNGHVNDKTTVNFGTIQGGEGRNIVPREVTITGEIRSFDHQDALKWSKHIHTVFEEEAIKEHASIEYDDYIHIEAYKINEDEEVVERFKNACHNLQLTPRLISTHGGSDNNRYVKEGIRGIVVACAMNDCHSVSEYTTIDELEKSALLALHLMID</sequence>
<organism evidence="8 9">
    <name type="scientific">Catenibacterium faecis</name>
    <dbReference type="NCBI Taxonomy" id="2764323"/>
    <lineage>
        <taxon>Bacteria</taxon>
        <taxon>Bacillati</taxon>
        <taxon>Bacillota</taxon>
        <taxon>Erysipelotrichia</taxon>
        <taxon>Erysipelotrichales</taxon>
        <taxon>Coprobacillaceae</taxon>
        <taxon>Catenibacterium</taxon>
    </lineage>
</organism>
<evidence type="ECO:0000313" key="9">
    <source>
        <dbReference type="Proteomes" id="UP000603474"/>
    </source>
</evidence>
<accession>A0ABR7KC42</accession>
<dbReference type="Gene3D" id="3.40.630.10">
    <property type="entry name" value="Zn peptidases"/>
    <property type="match status" value="1"/>
</dbReference>
<feature type="domain" description="Peptidase M20 dimerisation" evidence="7">
    <location>
        <begin position="176"/>
        <end position="272"/>
    </location>
</feature>
<gene>
    <name evidence="8" type="ORF">H8909_08585</name>
</gene>
<keyword evidence="5" id="KW-0862">Zinc</keyword>
<keyword evidence="2" id="KW-0645">Protease</keyword>
<evidence type="ECO:0000259" key="7">
    <source>
        <dbReference type="Pfam" id="PF07687"/>
    </source>
</evidence>
<reference evidence="8 9" key="1">
    <citation type="submission" date="2020-08" db="EMBL/GenBank/DDBJ databases">
        <authorList>
            <person name="Liu C."/>
            <person name="Sun Q."/>
        </authorList>
    </citation>
    <scope>NUCLEOTIDE SEQUENCE [LARGE SCALE GENOMIC DNA]</scope>
    <source>
        <strain evidence="8 9">NSJ-22</strain>
    </source>
</reference>
<comment type="caution">
    <text evidence="8">The sequence shown here is derived from an EMBL/GenBank/DDBJ whole genome shotgun (WGS) entry which is preliminary data.</text>
</comment>
<comment type="cofactor">
    <cofactor evidence="1">
        <name>Zn(2+)</name>
        <dbReference type="ChEBI" id="CHEBI:29105"/>
    </cofactor>
</comment>
<dbReference type="PANTHER" id="PTHR42994">
    <property type="entry name" value="PEPTIDASE T"/>
    <property type="match status" value="1"/>
</dbReference>
<evidence type="ECO:0000256" key="2">
    <source>
        <dbReference type="ARBA" id="ARBA00022670"/>
    </source>
</evidence>
<evidence type="ECO:0000256" key="4">
    <source>
        <dbReference type="ARBA" id="ARBA00022801"/>
    </source>
</evidence>
<dbReference type="InterPro" id="IPR036264">
    <property type="entry name" value="Bact_exopeptidase_dim_dom"/>
</dbReference>
<dbReference type="PROSITE" id="PS00758">
    <property type="entry name" value="ARGE_DAPE_CPG2_1"/>
    <property type="match status" value="1"/>
</dbReference>
<evidence type="ECO:0000256" key="5">
    <source>
        <dbReference type="ARBA" id="ARBA00022833"/>
    </source>
</evidence>
<evidence type="ECO:0000313" key="8">
    <source>
        <dbReference type="EMBL" id="MBC6010297.1"/>
    </source>
</evidence>
<dbReference type="InterPro" id="IPR001261">
    <property type="entry name" value="ArgE/DapE_CS"/>
</dbReference>
<dbReference type="InterPro" id="IPR011650">
    <property type="entry name" value="Peptidase_M20_dimer"/>
</dbReference>
<evidence type="ECO:0000256" key="1">
    <source>
        <dbReference type="ARBA" id="ARBA00001947"/>
    </source>
</evidence>
<keyword evidence="4" id="KW-0378">Hydrolase</keyword>
<dbReference type="SUPFAM" id="SSF55031">
    <property type="entry name" value="Bacterial exopeptidase dimerisation domain"/>
    <property type="match status" value="1"/>
</dbReference>
<dbReference type="Pfam" id="PF07687">
    <property type="entry name" value="M20_dimer"/>
    <property type="match status" value="1"/>
</dbReference>